<feature type="compositionally biased region" description="Low complexity" evidence="1">
    <location>
        <begin position="175"/>
        <end position="213"/>
    </location>
</feature>
<keyword evidence="2" id="KW-0732">Signal</keyword>
<evidence type="ECO:0000313" key="4">
    <source>
        <dbReference type="Proteomes" id="UP001284654"/>
    </source>
</evidence>
<reference evidence="3" key="1">
    <citation type="submission" date="2023-10" db="EMBL/GenBank/DDBJ databases">
        <authorList>
            <person name="Sykes E.M.E."/>
            <person name="Khan I.U.H."/>
            <person name="Kumar A."/>
        </authorList>
    </citation>
    <scope>NUCLEOTIDE SEQUENCE</scope>
    <source>
        <strain evidence="3">IK5</strain>
    </source>
</reference>
<comment type="caution">
    <text evidence="3">The sequence shown here is derived from an EMBL/GenBank/DDBJ whole genome shotgun (WGS) entry which is preliminary data.</text>
</comment>
<dbReference type="RefSeq" id="WP_075175232.1">
    <property type="nucleotide sequence ID" value="NZ_CP041295.1"/>
</dbReference>
<accession>A0AAW8YYG1</accession>
<gene>
    <name evidence="3" type="ORF">MSG88_07525</name>
</gene>
<feature type="chain" id="PRO_5043611693" evidence="2">
    <location>
        <begin position="23"/>
        <end position="222"/>
    </location>
</feature>
<feature type="region of interest" description="Disordered" evidence="1">
    <location>
        <begin position="175"/>
        <end position="222"/>
    </location>
</feature>
<evidence type="ECO:0000256" key="1">
    <source>
        <dbReference type="SAM" id="MobiDB-lite"/>
    </source>
</evidence>
<dbReference type="EMBL" id="JAWJYY010000001">
    <property type="protein sequence ID" value="MDV4315619.1"/>
    <property type="molecule type" value="Genomic_DNA"/>
</dbReference>
<organism evidence="3 4">
    <name type="scientific">Acinetobacter indicus</name>
    <dbReference type="NCBI Taxonomy" id="756892"/>
    <lineage>
        <taxon>Bacteria</taxon>
        <taxon>Pseudomonadati</taxon>
        <taxon>Pseudomonadota</taxon>
        <taxon>Gammaproteobacteria</taxon>
        <taxon>Moraxellales</taxon>
        <taxon>Moraxellaceae</taxon>
        <taxon>Acinetobacter</taxon>
    </lineage>
</organism>
<evidence type="ECO:0000256" key="2">
    <source>
        <dbReference type="SAM" id="SignalP"/>
    </source>
</evidence>
<name>A0AAW8YYG1_9GAMM</name>
<dbReference type="Proteomes" id="UP001284654">
    <property type="component" value="Unassembled WGS sequence"/>
</dbReference>
<dbReference type="AlphaFoldDB" id="A0AAW8YYG1"/>
<protein>
    <submittedName>
        <fullName evidence="3">Uncharacterized protein</fullName>
    </submittedName>
</protein>
<evidence type="ECO:0000313" key="3">
    <source>
        <dbReference type="EMBL" id="MDV4315619.1"/>
    </source>
</evidence>
<proteinExistence type="predicted"/>
<sequence length="222" mass="24182">MKKSILLFPLMATLCATPIAYADEQIELKRGCIKDYPLVKGETDQALLGIYQQVCAKENKKNQEVKQELQVQAAKRFQELGKNMKTLQLVEQLENQGVRHPDLTDAHFLAGVSIAKNALNYMRTEQMRFLSDEVTYPAAKELSDTIRASVPAPDTSSAKAITNASLAKKAAAQRAAARKASSNASRAKTTRTTSTKAATATRTTAPAAKPAASNNPFESLRK</sequence>
<feature type="signal peptide" evidence="2">
    <location>
        <begin position="1"/>
        <end position="22"/>
    </location>
</feature>